<dbReference type="PANTHER" id="PTHR46797:SF1">
    <property type="entry name" value="METHYLPHOSPHONATE SYNTHASE"/>
    <property type="match status" value="1"/>
</dbReference>
<dbReference type="InterPro" id="IPR050807">
    <property type="entry name" value="TransReg_Diox_bact_type"/>
</dbReference>
<sequence length="74" mass="8188">MTEIGKRVRELRERAGLSQHELAKRAGLTQGMIWQIEEGRKRPSVASLLAIARALNVSPSELLPVVNTKENPDA</sequence>
<dbReference type="EMBL" id="JAHXRS010000024">
    <property type="protein sequence ID" value="MBW6395806.1"/>
    <property type="molecule type" value="Genomic_DNA"/>
</dbReference>
<dbReference type="InterPro" id="IPR010982">
    <property type="entry name" value="Lambda_DNA-bd_dom_sf"/>
</dbReference>
<dbReference type="CDD" id="cd00093">
    <property type="entry name" value="HTH_XRE"/>
    <property type="match status" value="1"/>
</dbReference>
<dbReference type="SUPFAM" id="SSF47413">
    <property type="entry name" value="lambda repressor-like DNA-binding domains"/>
    <property type="match status" value="1"/>
</dbReference>
<accession>A0ABS7A0H4</accession>
<organism evidence="3 4">
    <name type="scientific">Thermus brevis</name>
    <dbReference type="NCBI Taxonomy" id="2862456"/>
    <lineage>
        <taxon>Bacteria</taxon>
        <taxon>Thermotogati</taxon>
        <taxon>Deinococcota</taxon>
        <taxon>Deinococci</taxon>
        <taxon>Thermales</taxon>
        <taxon>Thermaceae</taxon>
        <taxon>Thermus</taxon>
    </lineage>
</organism>
<name>A0ABS7A0H4_9DEIN</name>
<keyword evidence="4" id="KW-1185">Reference proteome</keyword>
<feature type="domain" description="HTH cro/C1-type" evidence="2">
    <location>
        <begin position="8"/>
        <end position="62"/>
    </location>
</feature>
<dbReference type="SMART" id="SM00530">
    <property type="entry name" value="HTH_XRE"/>
    <property type="match status" value="1"/>
</dbReference>
<evidence type="ECO:0000313" key="3">
    <source>
        <dbReference type="EMBL" id="MBW6395806.1"/>
    </source>
</evidence>
<dbReference type="RefSeq" id="WP_219760318.1">
    <property type="nucleotide sequence ID" value="NZ_JAHXRS010000024.1"/>
</dbReference>
<dbReference type="Proteomes" id="UP000724268">
    <property type="component" value="Unassembled WGS sequence"/>
</dbReference>
<comment type="caution">
    <text evidence="3">The sequence shown here is derived from an EMBL/GenBank/DDBJ whole genome shotgun (WGS) entry which is preliminary data.</text>
</comment>
<evidence type="ECO:0000259" key="2">
    <source>
        <dbReference type="PROSITE" id="PS50943"/>
    </source>
</evidence>
<evidence type="ECO:0000313" key="4">
    <source>
        <dbReference type="Proteomes" id="UP000724268"/>
    </source>
</evidence>
<reference evidence="3 4" key="1">
    <citation type="submission" date="2021-07" db="EMBL/GenBank/DDBJ databases">
        <title>Thermus aquaticus gen. n. and sp. n., a nonsporulating extreme thermophile.</title>
        <authorList>
            <person name="Hu C.-J."/>
            <person name="Li W.-J."/>
            <person name="Xian W.-D."/>
        </authorList>
    </citation>
    <scope>NUCLEOTIDE SEQUENCE [LARGE SCALE GENOMIC DNA]</scope>
    <source>
        <strain evidence="3 4">SYSU G05001</strain>
    </source>
</reference>
<protein>
    <submittedName>
        <fullName evidence="3">Helix-turn-helix domain-containing protein</fullName>
    </submittedName>
</protein>
<dbReference type="PANTHER" id="PTHR46797">
    <property type="entry name" value="HTH-TYPE TRANSCRIPTIONAL REGULATOR"/>
    <property type="match status" value="1"/>
</dbReference>
<keyword evidence="1" id="KW-0238">DNA-binding</keyword>
<evidence type="ECO:0000256" key="1">
    <source>
        <dbReference type="ARBA" id="ARBA00023125"/>
    </source>
</evidence>
<dbReference type="InterPro" id="IPR001387">
    <property type="entry name" value="Cro/C1-type_HTH"/>
</dbReference>
<proteinExistence type="predicted"/>
<dbReference type="Gene3D" id="1.10.260.40">
    <property type="entry name" value="lambda repressor-like DNA-binding domains"/>
    <property type="match status" value="1"/>
</dbReference>
<dbReference type="Pfam" id="PF01381">
    <property type="entry name" value="HTH_3"/>
    <property type="match status" value="1"/>
</dbReference>
<dbReference type="PROSITE" id="PS50943">
    <property type="entry name" value="HTH_CROC1"/>
    <property type="match status" value="1"/>
</dbReference>
<gene>
    <name evidence="3" type="ORF">KZX47_11690</name>
</gene>